<dbReference type="InterPro" id="IPR034005">
    <property type="entry name" value="M3A_DCP"/>
</dbReference>
<accession>A0A5J5L0F5</accession>
<dbReference type="CDD" id="cd06456">
    <property type="entry name" value="M3A_DCP"/>
    <property type="match status" value="1"/>
</dbReference>
<dbReference type="InterPro" id="IPR024079">
    <property type="entry name" value="MetalloPept_cat_dom_sf"/>
</dbReference>
<dbReference type="AlphaFoldDB" id="A0A5J5L0F5"/>
<keyword evidence="4 7" id="KW-0378">Hydrolase</keyword>
<dbReference type="Proteomes" id="UP000325957">
    <property type="component" value="Unassembled WGS sequence"/>
</dbReference>
<dbReference type="InterPro" id="IPR001567">
    <property type="entry name" value="Pept_M3A_M3B_dom"/>
</dbReference>
<dbReference type="RefSeq" id="WP_158033042.1">
    <property type="nucleotide sequence ID" value="NZ_ML708612.1"/>
</dbReference>
<comment type="caution">
    <text evidence="10">The sequence shown here is derived from an EMBL/GenBank/DDBJ whole genome shotgun (WGS) entry which is preliminary data.</text>
</comment>
<keyword evidence="6 7" id="KW-0482">Metalloprotease</keyword>
<dbReference type="GO" id="GO:0006508">
    <property type="term" value="P:proteolysis"/>
    <property type="evidence" value="ECO:0007669"/>
    <property type="project" value="UniProtKB-KW"/>
</dbReference>
<dbReference type="Pfam" id="PF01432">
    <property type="entry name" value="Peptidase_M3"/>
    <property type="match status" value="1"/>
</dbReference>
<protein>
    <submittedName>
        <fullName evidence="10">M3 family metallopeptidase</fullName>
    </submittedName>
</protein>
<keyword evidence="5 7" id="KW-0862">Zinc</keyword>
<feature type="region of interest" description="Disordered" evidence="8">
    <location>
        <begin position="670"/>
        <end position="691"/>
    </location>
</feature>
<dbReference type="GO" id="GO:0046872">
    <property type="term" value="F:metal ion binding"/>
    <property type="evidence" value="ECO:0007669"/>
    <property type="project" value="UniProtKB-UniRule"/>
</dbReference>
<evidence type="ECO:0000256" key="7">
    <source>
        <dbReference type="RuleBase" id="RU003435"/>
    </source>
</evidence>
<gene>
    <name evidence="10" type="ORF">FCK90_04245</name>
</gene>
<dbReference type="OrthoDB" id="9773538at2"/>
<evidence type="ECO:0000256" key="4">
    <source>
        <dbReference type="ARBA" id="ARBA00022801"/>
    </source>
</evidence>
<evidence type="ECO:0000256" key="3">
    <source>
        <dbReference type="ARBA" id="ARBA00022723"/>
    </source>
</evidence>
<dbReference type="Gene3D" id="3.40.390.10">
    <property type="entry name" value="Collagenase (Catalytic Domain)"/>
    <property type="match status" value="1"/>
</dbReference>
<dbReference type="Gene3D" id="1.10.1370.10">
    <property type="entry name" value="Neurolysin, domain 3"/>
    <property type="match status" value="1"/>
</dbReference>
<dbReference type="SUPFAM" id="SSF55486">
    <property type="entry name" value="Metalloproteases ('zincins'), catalytic domain"/>
    <property type="match status" value="1"/>
</dbReference>
<dbReference type="GO" id="GO:0004222">
    <property type="term" value="F:metalloendopeptidase activity"/>
    <property type="evidence" value="ECO:0007669"/>
    <property type="project" value="InterPro"/>
</dbReference>
<feature type="domain" description="Peptidase M3A/M3B catalytic" evidence="9">
    <location>
        <begin position="263"/>
        <end position="676"/>
    </location>
</feature>
<comment type="similarity">
    <text evidence="1 7">Belongs to the peptidase M3 family.</text>
</comment>
<organism evidence="10 11">
    <name type="scientific">Kocuria coralli</name>
    <dbReference type="NCBI Taxonomy" id="1461025"/>
    <lineage>
        <taxon>Bacteria</taxon>
        <taxon>Bacillati</taxon>
        <taxon>Actinomycetota</taxon>
        <taxon>Actinomycetes</taxon>
        <taxon>Micrococcales</taxon>
        <taxon>Micrococcaceae</taxon>
        <taxon>Kocuria</taxon>
    </lineage>
</organism>
<keyword evidence="2 7" id="KW-0645">Protease</keyword>
<dbReference type="Gene3D" id="1.10.1370.40">
    <property type="match status" value="1"/>
</dbReference>
<dbReference type="InterPro" id="IPR045090">
    <property type="entry name" value="Pept_M3A_M3B"/>
</dbReference>
<dbReference type="PANTHER" id="PTHR43660">
    <property type="entry name" value="DIPEPTIDYL CARBOXYPEPTIDASE"/>
    <property type="match status" value="1"/>
</dbReference>
<dbReference type="GO" id="GO:0005829">
    <property type="term" value="C:cytosol"/>
    <property type="evidence" value="ECO:0007669"/>
    <property type="project" value="TreeGrafter"/>
</dbReference>
<keyword evidence="11" id="KW-1185">Reference proteome</keyword>
<comment type="cofactor">
    <cofactor evidence="7">
        <name>Zn(2+)</name>
        <dbReference type="ChEBI" id="CHEBI:29105"/>
    </cofactor>
    <text evidence="7">Binds 1 zinc ion.</text>
</comment>
<evidence type="ECO:0000256" key="1">
    <source>
        <dbReference type="ARBA" id="ARBA00006040"/>
    </source>
</evidence>
<evidence type="ECO:0000313" key="11">
    <source>
        <dbReference type="Proteomes" id="UP000325957"/>
    </source>
</evidence>
<proteinExistence type="inferred from homology"/>
<sequence length="691" mass="75481">MTNPLLSPSGLPCELPDLRAIRAEHFPPAFEAAMRADLVAVETVLACRDAPSLANTIAVLEREGLFLDRVESTFFTLISANLTRDLQGIYEELATKLSQHRADITLNRALYDRIAAVPEDGLSPAELRVLGEYRRWFERSGVLLDAGAQTRLRQINDRISTLGIRYGTQLVRENERAAVLVTDVARLDGLDASDIEAAAAAATEAGHDGGYLINLLAFTSQPILANLHDRSLRQAIHQAAMDRGRGPSSPTGPLPTRSGEDLRPIAAELAALRAEQAGILGFSSHVDFVISGASAGSPQRVREMMAKVTGPGVANAVAERSALEQAAGYAIEPWDWPYWTAQASSEAETGQAPLREYFELESVIHEGLFRTARELYGLEFRARPDLAGHLPGVVVYEATHIETGETVGLLLGDWWTRSAKSGGAWMGSLVHQNRLTGQKPVVTLNTNFTAVPPGQPKLLNPAEVVTLFHEFGHVLHGLLSDVHFPSFSGTKVARDFVEFPSQVHEMWVLHPDVLPHYAKHFRTGEELPTRLADKLRSGDSRGPGFAIVEYLTATAIDLAWHERTERDPEPDLEAFDADALRAAGLEVRGIDPRYTSATFKHIFAGGYSAGYYSYLWSEIIDADAVEWFNRAGGLTRQAGRRFADSILTRGNETAPMDCVRELLGREPDMGPLLTRRGLTGEPAGVVQPAAE</sequence>
<name>A0A5J5L0F5_9MICC</name>
<evidence type="ECO:0000313" key="10">
    <source>
        <dbReference type="EMBL" id="KAA9395118.1"/>
    </source>
</evidence>
<keyword evidence="3 7" id="KW-0479">Metal-binding</keyword>
<dbReference type="EMBL" id="SZWF01000003">
    <property type="protein sequence ID" value="KAA9395118.1"/>
    <property type="molecule type" value="Genomic_DNA"/>
</dbReference>
<reference evidence="10 11" key="1">
    <citation type="submission" date="2019-05" db="EMBL/GenBank/DDBJ databases">
        <title>Kocuria coralli sp. nov., a novel actinobacterium isolated from coral reef seawater.</title>
        <authorList>
            <person name="Li J."/>
        </authorList>
    </citation>
    <scope>NUCLEOTIDE SEQUENCE [LARGE SCALE GENOMIC DNA]</scope>
    <source>
        <strain evidence="10 11">SCSIO 13007</strain>
    </source>
</reference>
<evidence type="ECO:0000259" key="9">
    <source>
        <dbReference type="Pfam" id="PF01432"/>
    </source>
</evidence>
<dbReference type="GO" id="GO:0004180">
    <property type="term" value="F:carboxypeptidase activity"/>
    <property type="evidence" value="ECO:0007669"/>
    <property type="project" value="TreeGrafter"/>
</dbReference>
<dbReference type="InterPro" id="IPR024077">
    <property type="entry name" value="Neurolysin/TOP_dom2"/>
</dbReference>
<evidence type="ECO:0000256" key="5">
    <source>
        <dbReference type="ARBA" id="ARBA00022833"/>
    </source>
</evidence>
<evidence type="ECO:0000256" key="8">
    <source>
        <dbReference type="SAM" id="MobiDB-lite"/>
    </source>
</evidence>
<evidence type="ECO:0000256" key="2">
    <source>
        <dbReference type="ARBA" id="ARBA00022670"/>
    </source>
</evidence>
<dbReference type="PANTHER" id="PTHR43660:SF1">
    <property type="entry name" value="DIPEPTIDYL CARBOXYPEPTIDASE"/>
    <property type="match status" value="1"/>
</dbReference>
<evidence type="ECO:0000256" key="6">
    <source>
        <dbReference type="ARBA" id="ARBA00023049"/>
    </source>
</evidence>